<comment type="similarity">
    <text evidence="1">Belongs to the Ntn-hydrolase family.</text>
</comment>
<dbReference type="PANTHER" id="PTHR10188:SF8">
    <property type="entry name" value="THREONINE ASPARTASE 1"/>
    <property type="match status" value="1"/>
</dbReference>
<feature type="active site" description="Nucleophile" evidence="2">
    <location>
        <position position="213"/>
    </location>
</feature>
<dbReference type="OMA" id="RLWCAFT"/>
<dbReference type="InterPro" id="IPR037464">
    <property type="entry name" value="Taspase1"/>
</dbReference>
<dbReference type="GO" id="GO:0005737">
    <property type="term" value="C:cytoplasm"/>
    <property type="evidence" value="ECO:0007669"/>
    <property type="project" value="TreeGrafter"/>
</dbReference>
<dbReference type="InterPro" id="IPR000246">
    <property type="entry name" value="Peptidase_T2"/>
</dbReference>
<dbReference type="EnsemblMetazoa" id="XM_038216989.1">
    <property type="protein sequence ID" value="XP_038072917.1"/>
    <property type="gene ID" value="LOC119741243"/>
</dbReference>
<evidence type="ECO:0000313" key="5">
    <source>
        <dbReference type="Proteomes" id="UP000887568"/>
    </source>
</evidence>
<evidence type="ECO:0000313" key="4">
    <source>
        <dbReference type="EnsemblMetazoa" id="XP_038072917.1"/>
    </source>
</evidence>
<dbReference type="RefSeq" id="XP_038072917.1">
    <property type="nucleotide sequence ID" value="XM_038216989.1"/>
</dbReference>
<feature type="site" description="Cleavage; by autolysis" evidence="3">
    <location>
        <begin position="212"/>
        <end position="213"/>
    </location>
</feature>
<dbReference type="OrthoDB" id="77601at2759"/>
<name>A0A914BBV9_PATMI</name>
<accession>A0A914BBV9</accession>
<dbReference type="FunFam" id="3.60.20.30:FF:000006">
    <property type="entry name" value="Threonine aspartase"/>
    <property type="match status" value="1"/>
</dbReference>
<dbReference type="InterPro" id="IPR029055">
    <property type="entry name" value="Ntn_hydrolases_N"/>
</dbReference>
<reference evidence="4" key="1">
    <citation type="submission" date="2022-11" db="UniProtKB">
        <authorList>
            <consortium name="EnsemblMetazoa"/>
        </authorList>
    </citation>
    <scope>IDENTIFICATION</scope>
</reference>
<dbReference type="GO" id="GO:0051604">
    <property type="term" value="P:protein maturation"/>
    <property type="evidence" value="ECO:0007669"/>
    <property type="project" value="TreeGrafter"/>
</dbReference>
<proteinExistence type="inferred from homology"/>
<dbReference type="SUPFAM" id="SSF56235">
    <property type="entry name" value="N-terminal nucleophile aminohydrolases (Ntn hydrolases)"/>
    <property type="match status" value="1"/>
</dbReference>
<keyword evidence="5" id="KW-1185">Reference proteome</keyword>
<sequence>MEDQNCTSGFIAVHLGAGYHSTVNQREYKAVCHQACVQAMKMIRDKCSALDVVTTTVGILEDSPFTNAGVGSNLNLCGNVECDASIMDGRSLQYGAVGALSGIQNPSKVCRALILEQMKGSLSCGRIPPSFLVGNGALQWARDHGIQETATSVLLTKGALSAYRKHKRRLSAAELSSPKKPSWTNNHVRLPCFDAVSIPTDDVVDCRDSPLDTVGAVCVDASGNVSSAVSSGGIALKHPGRVGQASSYGCGCWAQNRNNDGKPSVACSTSGCGEHLVKTLLAKECCDSLLQSDDGAAMAIQRVFTERFLESPFLASVDEKLGGALVLSHCLDDGVELVWAHTTETMCLGYMSTNSSTPKFQLSSLPTSAVPGKSLHIQGIHCKQPP</sequence>
<dbReference type="AlphaFoldDB" id="A0A914BBV9"/>
<dbReference type="GO" id="GO:0004298">
    <property type="term" value="F:threonine-type endopeptidase activity"/>
    <property type="evidence" value="ECO:0007669"/>
    <property type="project" value="InterPro"/>
</dbReference>
<evidence type="ECO:0008006" key="6">
    <source>
        <dbReference type="Google" id="ProtNLM"/>
    </source>
</evidence>
<dbReference type="Proteomes" id="UP000887568">
    <property type="component" value="Unplaced"/>
</dbReference>
<evidence type="ECO:0000256" key="1">
    <source>
        <dbReference type="ARBA" id="ARBA00010872"/>
    </source>
</evidence>
<evidence type="ECO:0000256" key="2">
    <source>
        <dbReference type="PIRSR" id="PIRSR600246-1"/>
    </source>
</evidence>
<protein>
    <recommendedName>
        <fullName evidence="6">Threonine aspartase 1</fullName>
    </recommendedName>
</protein>
<dbReference type="CTD" id="55617"/>
<evidence type="ECO:0000256" key="3">
    <source>
        <dbReference type="PIRSR" id="PIRSR600246-3"/>
    </source>
</evidence>
<dbReference type="Pfam" id="PF01112">
    <property type="entry name" value="Asparaginase_2"/>
    <property type="match status" value="1"/>
</dbReference>
<dbReference type="Gene3D" id="3.60.20.30">
    <property type="entry name" value="(Glycosyl)asparaginase"/>
    <property type="match status" value="1"/>
</dbReference>
<dbReference type="GeneID" id="119741243"/>
<dbReference type="CDD" id="cd04514">
    <property type="entry name" value="Taspase1_like"/>
    <property type="match status" value="1"/>
</dbReference>
<dbReference type="PANTHER" id="PTHR10188">
    <property type="entry name" value="L-ASPARAGINASE"/>
    <property type="match status" value="1"/>
</dbReference>
<organism evidence="4 5">
    <name type="scientific">Patiria miniata</name>
    <name type="common">Bat star</name>
    <name type="synonym">Asterina miniata</name>
    <dbReference type="NCBI Taxonomy" id="46514"/>
    <lineage>
        <taxon>Eukaryota</taxon>
        <taxon>Metazoa</taxon>
        <taxon>Echinodermata</taxon>
        <taxon>Eleutherozoa</taxon>
        <taxon>Asterozoa</taxon>
        <taxon>Asteroidea</taxon>
        <taxon>Valvatacea</taxon>
        <taxon>Valvatida</taxon>
        <taxon>Asterinidae</taxon>
        <taxon>Patiria</taxon>
    </lineage>
</organism>